<evidence type="ECO:0000256" key="1">
    <source>
        <dbReference type="SAM" id="SignalP"/>
    </source>
</evidence>
<name>A0ABQ6FH86_9RHOO</name>
<feature type="signal peptide" evidence="1">
    <location>
        <begin position="1"/>
        <end position="23"/>
    </location>
</feature>
<sequence length="97" mass="10544">MSQRMKALGLALLLLQIPAQGMAEGFVAGLQPDRRPASAPTVAATPVDESLKVQRLQGIDKPWPGNLETIAAQGNWYSPLFRPGMPVPYDLRGLHVR</sequence>
<comment type="caution">
    <text evidence="2">The sequence shown here is derived from an EMBL/GenBank/DDBJ whole genome shotgun (WGS) entry which is preliminary data.</text>
</comment>
<gene>
    <name evidence="2" type="ORF">GCM10007933_33220</name>
</gene>
<keyword evidence="3" id="KW-1185">Reference proteome</keyword>
<dbReference type="EMBL" id="BSPX01000062">
    <property type="protein sequence ID" value="GLT23851.1"/>
    <property type="molecule type" value="Genomic_DNA"/>
</dbReference>
<evidence type="ECO:0000313" key="2">
    <source>
        <dbReference type="EMBL" id="GLT23851.1"/>
    </source>
</evidence>
<evidence type="ECO:0000313" key="3">
    <source>
        <dbReference type="Proteomes" id="UP001157167"/>
    </source>
</evidence>
<reference evidence="3" key="1">
    <citation type="journal article" date="2019" name="Int. J. Syst. Evol. Microbiol.">
        <title>The Global Catalogue of Microorganisms (GCM) 10K type strain sequencing project: providing services to taxonomists for standard genome sequencing and annotation.</title>
        <authorList>
            <consortium name="The Broad Institute Genomics Platform"/>
            <consortium name="The Broad Institute Genome Sequencing Center for Infectious Disease"/>
            <person name="Wu L."/>
            <person name="Ma J."/>
        </authorList>
    </citation>
    <scope>NUCLEOTIDE SEQUENCE [LARGE SCALE GENOMIC DNA]</scope>
    <source>
        <strain evidence="3">NBRC 102407</strain>
    </source>
</reference>
<accession>A0ABQ6FH86</accession>
<dbReference type="RefSeq" id="WP_284189029.1">
    <property type="nucleotide sequence ID" value="NZ_BSPX01000062.1"/>
</dbReference>
<organism evidence="2 3">
    <name type="scientific">Zoogloea oryzae</name>
    <dbReference type="NCBI Taxonomy" id="310767"/>
    <lineage>
        <taxon>Bacteria</taxon>
        <taxon>Pseudomonadati</taxon>
        <taxon>Pseudomonadota</taxon>
        <taxon>Betaproteobacteria</taxon>
        <taxon>Rhodocyclales</taxon>
        <taxon>Zoogloeaceae</taxon>
        <taxon>Zoogloea</taxon>
    </lineage>
</organism>
<dbReference type="Proteomes" id="UP001157167">
    <property type="component" value="Unassembled WGS sequence"/>
</dbReference>
<feature type="chain" id="PRO_5046220906" evidence="1">
    <location>
        <begin position="24"/>
        <end position="97"/>
    </location>
</feature>
<keyword evidence="1" id="KW-0732">Signal</keyword>
<protein>
    <submittedName>
        <fullName evidence="2">Uncharacterized protein</fullName>
    </submittedName>
</protein>
<proteinExistence type="predicted"/>